<dbReference type="AlphaFoldDB" id="A0A369B5L5"/>
<protein>
    <submittedName>
        <fullName evidence="1">NusB family protein</fullName>
    </submittedName>
</protein>
<keyword evidence="2" id="KW-1185">Reference proteome</keyword>
<organism evidence="1 2">
    <name type="scientific">Anaerobacterium chartisolvens</name>
    <dbReference type="NCBI Taxonomy" id="1297424"/>
    <lineage>
        <taxon>Bacteria</taxon>
        <taxon>Bacillati</taxon>
        <taxon>Bacillota</taxon>
        <taxon>Clostridia</taxon>
        <taxon>Eubacteriales</taxon>
        <taxon>Oscillospiraceae</taxon>
        <taxon>Anaerobacterium</taxon>
    </lineage>
</organism>
<evidence type="ECO:0000313" key="2">
    <source>
        <dbReference type="Proteomes" id="UP000253034"/>
    </source>
</evidence>
<comment type="caution">
    <text evidence="1">The sequence shown here is derived from an EMBL/GenBank/DDBJ whole genome shotgun (WGS) entry which is preliminary data.</text>
</comment>
<sequence>MGRRVSRETAMKLLYQLEIHNDDMQEQIKAAFEDHAFSEADKKYINDVV</sequence>
<reference evidence="1 2" key="1">
    <citation type="submission" date="2018-07" db="EMBL/GenBank/DDBJ databases">
        <title>Genomic Encyclopedia of Type Strains, Phase IV (KMG-IV): sequencing the most valuable type-strain genomes for metagenomic binning, comparative biology and taxonomic classification.</title>
        <authorList>
            <person name="Goeker M."/>
        </authorList>
    </citation>
    <scope>NUCLEOTIDE SEQUENCE [LARGE SCALE GENOMIC DNA]</scope>
    <source>
        <strain evidence="1 2">DSM 27016</strain>
    </source>
</reference>
<accession>A0A369B5L5</accession>
<evidence type="ECO:0000313" key="1">
    <source>
        <dbReference type="EMBL" id="RCX16800.1"/>
    </source>
</evidence>
<dbReference type="SUPFAM" id="SSF48013">
    <property type="entry name" value="NusB-like"/>
    <property type="match status" value="1"/>
</dbReference>
<dbReference type="Gene3D" id="1.10.940.10">
    <property type="entry name" value="NusB-like"/>
    <property type="match status" value="1"/>
</dbReference>
<dbReference type="Proteomes" id="UP000253034">
    <property type="component" value="Unassembled WGS sequence"/>
</dbReference>
<gene>
    <name evidence="1" type="ORF">DFR58_10925</name>
</gene>
<proteinExistence type="predicted"/>
<dbReference type="InterPro" id="IPR035926">
    <property type="entry name" value="NusB-like_sf"/>
</dbReference>
<name>A0A369B5L5_9FIRM</name>
<dbReference type="EMBL" id="QPJT01000009">
    <property type="protein sequence ID" value="RCX16800.1"/>
    <property type="molecule type" value="Genomic_DNA"/>
</dbReference>